<dbReference type="GO" id="GO:0043565">
    <property type="term" value="F:sequence-specific DNA binding"/>
    <property type="evidence" value="ECO:0007669"/>
    <property type="project" value="InterPro"/>
</dbReference>
<dbReference type="STRING" id="411463.EUBVEN_01045"/>
<reference evidence="13 14" key="2">
    <citation type="submission" date="2007-04" db="EMBL/GenBank/DDBJ databases">
        <title>Draft genome sequence of Eubacterium ventriosum (ATCC 27560).</title>
        <authorList>
            <person name="Sudarsanam P."/>
            <person name="Ley R."/>
            <person name="Guruge J."/>
            <person name="Turnbaugh P.J."/>
            <person name="Mahowald M."/>
            <person name="Liep D."/>
            <person name="Gordon J."/>
        </authorList>
    </citation>
    <scope>NUCLEOTIDE SEQUENCE [LARGE SCALE GENOMIC DNA]</scope>
    <source>
        <strain evidence="13 14">ATCC 27560</strain>
    </source>
</reference>
<dbReference type="InterPro" id="IPR018060">
    <property type="entry name" value="HTH_AraC"/>
</dbReference>
<dbReference type="Pfam" id="PF12833">
    <property type="entry name" value="HTH_18"/>
    <property type="match status" value="1"/>
</dbReference>
<dbReference type="Pfam" id="PF00072">
    <property type="entry name" value="Response_reg"/>
    <property type="match status" value="1"/>
</dbReference>
<evidence type="ECO:0000259" key="12">
    <source>
        <dbReference type="PROSITE" id="PS50110"/>
    </source>
</evidence>
<keyword evidence="4 10" id="KW-0597">Phosphoprotein</keyword>
<evidence type="ECO:0000256" key="4">
    <source>
        <dbReference type="ARBA" id="ARBA00022553"/>
    </source>
</evidence>
<dbReference type="Gene3D" id="3.40.50.2300">
    <property type="match status" value="1"/>
</dbReference>
<sequence length="509" mass="58492">MFFMIFNLLIVDDEAPIRKGLSEYIKWEDYDCKVVATANNGEDAITKINENDINIVLTDVKMPLLDGIGLAKYIHENRPDIAVIILSGYSEFEYARSAIQYHVSQYLLKPASKDQVIAAVKEVCEKIVTSKSNTRIKESELAFLKDQLFQQLTDSNVIDEEKQKKIDSFNLDFSHFYVAAFQLPKDFNEFSKLKDIIKDQQIESHCFRYNNMVLTAYFCDQNSYIGPIVEDCKEIEYLFQEQYGKQLDIGISAHHSTAKHFSKAASEAITALSLNFYSASHIIAFSRDYIANRNIFPVDISVRLHEYETAILQLNFKAAKDVVSTLFSNLQSNFTDEASVKNICTQIYLISYRLVMSTYNLPMDEKYVKMLTESSDIFQLKSIVSDMINDLQIQLTQSVKKYSSFIEESLNYIKEHLEDDLSLEQIAQHIHINESYFSRTFKKECGNSVISYINNLRINKAKELLATSNLKTFEISEAVGIHDPAYFSVLFKKNTGMSPKAYRDQFVNV</sequence>
<evidence type="ECO:0000256" key="6">
    <source>
        <dbReference type="ARBA" id="ARBA00023015"/>
    </source>
</evidence>
<dbReference type="SUPFAM" id="SSF46689">
    <property type="entry name" value="Homeodomain-like"/>
    <property type="match status" value="2"/>
</dbReference>
<feature type="modified residue" description="4-aspartylphosphate" evidence="10">
    <location>
        <position position="59"/>
    </location>
</feature>
<evidence type="ECO:0000256" key="3">
    <source>
        <dbReference type="ARBA" id="ARBA00022490"/>
    </source>
</evidence>
<dbReference type="SUPFAM" id="SSF52172">
    <property type="entry name" value="CheY-like"/>
    <property type="match status" value="1"/>
</dbReference>
<evidence type="ECO:0000256" key="10">
    <source>
        <dbReference type="PROSITE-ProRule" id="PRU00169"/>
    </source>
</evidence>
<comment type="caution">
    <text evidence="13">The sequence shown here is derived from an EMBL/GenBank/DDBJ whole genome shotgun (WGS) entry which is preliminary data.</text>
</comment>
<dbReference type="eggNOG" id="COG4753">
    <property type="taxonomic scope" value="Bacteria"/>
</dbReference>
<keyword evidence="5" id="KW-0902">Two-component regulatory system</keyword>
<evidence type="ECO:0000256" key="2">
    <source>
        <dbReference type="ARBA" id="ARBA00018672"/>
    </source>
</evidence>
<evidence type="ECO:0000313" key="13">
    <source>
        <dbReference type="EMBL" id="EDM51738.1"/>
    </source>
</evidence>
<dbReference type="GO" id="GO:0000160">
    <property type="term" value="P:phosphorelay signal transduction system"/>
    <property type="evidence" value="ECO:0007669"/>
    <property type="project" value="UniProtKB-KW"/>
</dbReference>
<evidence type="ECO:0000256" key="7">
    <source>
        <dbReference type="ARBA" id="ARBA00023125"/>
    </source>
</evidence>
<dbReference type="GO" id="GO:0005737">
    <property type="term" value="C:cytoplasm"/>
    <property type="evidence" value="ECO:0007669"/>
    <property type="project" value="UniProtKB-SubCell"/>
</dbReference>
<feature type="domain" description="Response regulatory" evidence="12">
    <location>
        <begin position="7"/>
        <end position="124"/>
    </location>
</feature>
<evidence type="ECO:0000256" key="8">
    <source>
        <dbReference type="ARBA" id="ARBA00023163"/>
    </source>
</evidence>
<dbReference type="HOGENOM" id="CLU_000445_5_0_9"/>
<dbReference type="SMART" id="SM00448">
    <property type="entry name" value="REC"/>
    <property type="match status" value="1"/>
</dbReference>
<organism evidence="13 14">
    <name type="scientific">Eubacterium ventriosum ATCC 27560</name>
    <dbReference type="NCBI Taxonomy" id="411463"/>
    <lineage>
        <taxon>Bacteria</taxon>
        <taxon>Bacillati</taxon>
        <taxon>Bacillota</taxon>
        <taxon>Clostridia</taxon>
        <taxon>Eubacteriales</taxon>
        <taxon>Eubacteriaceae</taxon>
        <taxon>Eubacterium</taxon>
    </lineage>
</organism>
<name>A5Z5R3_9FIRM</name>
<evidence type="ECO:0000256" key="1">
    <source>
        <dbReference type="ARBA" id="ARBA00004496"/>
    </source>
</evidence>
<evidence type="ECO:0000256" key="9">
    <source>
        <dbReference type="ARBA" id="ARBA00024867"/>
    </source>
</evidence>
<gene>
    <name evidence="13" type="ORF">EUBVEN_01045</name>
</gene>
<dbReference type="Proteomes" id="UP000006000">
    <property type="component" value="Unassembled WGS sequence"/>
</dbReference>
<keyword evidence="8" id="KW-0804">Transcription</keyword>
<reference evidence="13 14" key="1">
    <citation type="submission" date="2007-03" db="EMBL/GenBank/DDBJ databases">
        <authorList>
            <person name="Fulton L."/>
            <person name="Clifton S."/>
            <person name="Fulton B."/>
            <person name="Xu J."/>
            <person name="Minx P."/>
            <person name="Pepin K.H."/>
            <person name="Johnson M."/>
            <person name="Thiruvilangam P."/>
            <person name="Bhonagiri V."/>
            <person name="Nash W.E."/>
            <person name="Mardis E.R."/>
            <person name="Wilson R.K."/>
        </authorList>
    </citation>
    <scope>NUCLEOTIDE SEQUENCE [LARGE SCALE GENOMIC DNA]</scope>
    <source>
        <strain evidence="13 14">ATCC 27560</strain>
    </source>
</reference>
<feature type="domain" description="HTH araC/xylS-type" evidence="11">
    <location>
        <begin position="407"/>
        <end position="505"/>
    </location>
</feature>
<dbReference type="PROSITE" id="PS50110">
    <property type="entry name" value="RESPONSE_REGULATORY"/>
    <property type="match status" value="1"/>
</dbReference>
<dbReference type="InterPro" id="IPR011006">
    <property type="entry name" value="CheY-like_superfamily"/>
</dbReference>
<dbReference type="SMART" id="SM00342">
    <property type="entry name" value="HTH_ARAC"/>
    <property type="match status" value="1"/>
</dbReference>
<dbReference type="PROSITE" id="PS01124">
    <property type="entry name" value="HTH_ARAC_FAMILY_2"/>
    <property type="match status" value="1"/>
</dbReference>
<keyword evidence="7" id="KW-0238">DNA-binding</keyword>
<dbReference type="InterPro" id="IPR051552">
    <property type="entry name" value="HptR"/>
</dbReference>
<keyword evidence="6" id="KW-0805">Transcription regulation</keyword>
<comment type="function">
    <text evidence="9">May play the central regulatory role in sporulation. It may be an element of the effector pathway responsible for the activation of sporulation genes in response to nutritional stress. Spo0A may act in concert with spo0H (a sigma factor) to control the expression of some genes that are critical to the sporulation process.</text>
</comment>
<dbReference type="CDD" id="cd17536">
    <property type="entry name" value="REC_YesN-like"/>
    <property type="match status" value="1"/>
</dbReference>
<evidence type="ECO:0000313" key="14">
    <source>
        <dbReference type="Proteomes" id="UP000006000"/>
    </source>
</evidence>
<proteinExistence type="predicted"/>
<dbReference type="GO" id="GO:0003700">
    <property type="term" value="F:DNA-binding transcription factor activity"/>
    <property type="evidence" value="ECO:0007669"/>
    <property type="project" value="InterPro"/>
</dbReference>
<dbReference type="OrthoDB" id="9794370at2"/>
<dbReference type="PANTHER" id="PTHR42713">
    <property type="entry name" value="HISTIDINE KINASE-RELATED"/>
    <property type="match status" value="1"/>
</dbReference>
<evidence type="ECO:0000259" key="11">
    <source>
        <dbReference type="PROSITE" id="PS01124"/>
    </source>
</evidence>
<accession>A5Z5R3</accession>
<keyword evidence="3" id="KW-0963">Cytoplasm</keyword>
<protein>
    <recommendedName>
        <fullName evidence="2">Stage 0 sporulation protein A homolog</fullName>
    </recommendedName>
</protein>
<dbReference type="Gene3D" id="1.10.10.60">
    <property type="entry name" value="Homeodomain-like"/>
    <property type="match status" value="2"/>
</dbReference>
<dbReference type="PANTHER" id="PTHR42713:SF3">
    <property type="entry name" value="TRANSCRIPTIONAL REGULATORY PROTEIN HPTR"/>
    <property type="match status" value="1"/>
</dbReference>
<dbReference type="AlphaFoldDB" id="A5Z5R3"/>
<dbReference type="InterPro" id="IPR009057">
    <property type="entry name" value="Homeodomain-like_sf"/>
</dbReference>
<comment type="subcellular location">
    <subcellularLocation>
        <location evidence="1">Cytoplasm</location>
    </subcellularLocation>
</comment>
<evidence type="ECO:0000256" key="5">
    <source>
        <dbReference type="ARBA" id="ARBA00023012"/>
    </source>
</evidence>
<dbReference type="EMBL" id="AAVL02000031">
    <property type="protein sequence ID" value="EDM51738.1"/>
    <property type="molecule type" value="Genomic_DNA"/>
</dbReference>
<dbReference type="eggNOG" id="COG2207">
    <property type="taxonomic scope" value="Bacteria"/>
</dbReference>
<dbReference type="InterPro" id="IPR001789">
    <property type="entry name" value="Sig_transdc_resp-reg_receiver"/>
</dbReference>